<proteinExistence type="predicted"/>
<dbReference type="OrthoDB" id="67027at2759"/>
<accession>A0A9W9MPW7</accession>
<dbReference type="InterPro" id="IPR036389">
    <property type="entry name" value="RNase_III_sf"/>
</dbReference>
<reference evidence="2" key="2">
    <citation type="journal article" date="2023" name="IMA Fungus">
        <title>Comparative genomic study of the Penicillium genus elucidates a diverse pangenome and 15 lateral gene transfer events.</title>
        <authorList>
            <person name="Petersen C."/>
            <person name="Sorensen T."/>
            <person name="Nielsen M.R."/>
            <person name="Sondergaard T.E."/>
            <person name="Sorensen J.L."/>
            <person name="Fitzpatrick D.A."/>
            <person name="Frisvad J.C."/>
            <person name="Nielsen K.L."/>
        </authorList>
    </citation>
    <scope>NUCLEOTIDE SEQUENCE</scope>
    <source>
        <strain evidence="2">IBT 16849</strain>
    </source>
</reference>
<evidence type="ECO:0000256" key="1">
    <source>
        <dbReference type="SAM" id="MobiDB-lite"/>
    </source>
</evidence>
<name>A0A9W9MPW7_9EURO</name>
<dbReference type="AlphaFoldDB" id="A0A9W9MPW7"/>
<evidence type="ECO:0000313" key="2">
    <source>
        <dbReference type="EMBL" id="KAJ5205284.1"/>
    </source>
</evidence>
<dbReference type="GO" id="GO:0004525">
    <property type="term" value="F:ribonuclease III activity"/>
    <property type="evidence" value="ECO:0007669"/>
    <property type="project" value="InterPro"/>
</dbReference>
<comment type="caution">
    <text evidence="2">The sequence shown here is derived from an EMBL/GenBank/DDBJ whole genome shotgun (WGS) entry which is preliminary data.</text>
</comment>
<evidence type="ECO:0008006" key="4">
    <source>
        <dbReference type="Google" id="ProtNLM"/>
    </source>
</evidence>
<sequence length="657" mass="73096">MSDIAIGEARMLLDVSELPANLIREALTVAGADSKFPEGFKSLAQLGATYIDAAFQEMGYKGSLSRELISDVMGNYNTMKYRAVVARKLEIQHLIKYGINGKETEKTLSFAISALIATVHLTRGPDAVRACVIKLGFLDEGPGLQMRQKYEAVTVEHSVPITINQPSVTAPLVQIGTTRNEQSPSLPDQPNSQTEASSSENDSFHAATPETSLTSEYTGLIPFDLPRELDDLDLGNRGTDHFEDSQGVVETIHTSQIANAFNSEPQHIPHALPFFNSMPSFLENPDFSVQEEPLHGLNFYQRPIEVEDDIMALENEQSCIENLSDMARKRKAIDENYARKSKRVNTAVRPRWAVSLAKEMERCQSRKTRMPPDVFFREDIKARCAATGPRFSDLLTLILVQIADSSSFVCLRDAIRASKTPELDKPRKFSTQTSMGDRFNILERLDGEIAYNALLKRYHLLELFTNCGGNAGGEDMTVIPYAADNTTSQGGRRGNPIRIALAEVTQRMMTKAFPSLSPDTEEYQSRKRTMNRYRALASRFQALVDKFGRAILCFIQPCQGKSVSNWGISDNKIREISDISLKDFIEVLDQSQGDYLRSVCAGAEPLLKCLVYENSATAEFAIEHTEAADILQLPKGSDELLRLLQHTSEDGTASEIR</sequence>
<dbReference type="SUPFAM" id="SSF69065">
    <property type="entry name" value="RNase III domain-like"/>
    <property type="match status" value="1"/>
</dbReference>
<dbReference type="EMBL" id="JAPQKP010000002">
    <property type="protein sequence ID" value="KAJ5205284.1"/>
    <property type="molecule type" value="Genomic_DNA"/>
</dbReference>
<dbReference type="GO" id="GO:0006396">
    <property type="term" value="P:RNA processing"/>
    <property type="evidence" value="ECO:0007669"/>
    <property type="project" value="InterPro"/>
</dbReference>
<organism evidence="2 3">
    <name type="scientific">Penicillium cf. griseofulvum</name>
    <dbReference type="NCBI Taxonomy" id="2972120"/>
    <lineage>
        <taxon>Eukaryota</taxon>
        <taxon>Fungi</taxon>
        <taxon>Dikarya</taxon>
        <taxon>Ascomycota</taxon>
        <taxon>Pezizomycotina</taxon>
        <taxon>Eurotiomycetes</taxon>
        <taxon>Eurotiomycetidae</taxon>
        <taxon>Eurotiales</taxon>
        <taxon>Aspergillaceae</taxon>
        <taxon>Penicillium</taxon>
    </lineage>
</organism>
<reference evidence="2" key="1">
    <citation type="submission" date="2022-11" db="EMBL/GenBank/DDBJ databases">
        <authorList>
            <person name="Petersen C."/>
        </authorList>
    </citation>
    <scope>NUCLEOTIDE SEQUENCE</scope>
    <source>
        <strain evidence="2">IBT 16849</strain>
    </source>
</reference>
<protein>
    <recommendedName>
        <fullName evidence="4">RNase III domain-containing protein</fullName>
    </recommendedName>
</protein>
<dbReference type="Proteomes" id="UP001150879">
    <property type="component" value="Unassembled WGS sequence"/>
</dbReference>
<keyword evidence="3" id="KW-1185">Reference proteome</keyword>
<gene>
    <name evidence="2" type="ORF">N7472_001732</name>
</gene>
<evidence type="ECO:0000313" key="3">
    <source>
        <dbReference type="Proteomes" id="UP001150879"/>
    </source>
</evidence>
<feature type="region of interest" description="Disordered" evidence="1">
    <location>
        <begin position="179"/>
        <end position="211"/>
    </location>
</feature>
<feature type="compositionally biased region" description="Polar residues" evidence="1">
    <location>
        <begin position="179"/>
        <end position="201"/>
    </location>
</feature>